<dbReference type="InterPro" id="IPR013989">
    <property type="entry name" value="Dev_and_cell_death_domain"/>
</dbReference>
<evidence type="ECO:0000259" key="3">
    <source>
        <dbReference type="PROSITE" id="PS51222"/>
    </source>
</evidence>
<accession>A0A835JDL5</accession>
<keyword evidence="2" id="KW-0812">Transmembrane</keyword>
<dbReference type="SMART" id="SM00767">
    <property type="entry name" value="DCD"/>
    <property type="match status" value="1"/>
</dbReference>
<reference evidence="4 5" key="1">
    <citation type="submission" date="2020-10" db="EMBL/GenBank/DDBJ databases">
        <title>Plant Genome Project.</title>
        <authorList>
            <person name="Zhang R.-G."/>
        </authorList>
    </citation>
    <scope>NUCLEOTIDE SEQUENCE [LARGE SCALE GENOMIC DNA]</scope>
    <source>
        <strain evidence="4">FAFU-HL-1</strain>
        <tissue evidence="4">Leaf</tissue>
    </source>
</reference>
<feature type="compositionally biased region" description="Polar residues" evidence="1">
    <location>
        <begin position="209"/>
        <end position="227"/>
    </location>
</feature>
<dbReference type="PROSITE" id="PS51222">
    <property type="entry name" value="DCD"/>
    <property type="match status" value="1"/>
</dbReference>
<dbReference type="PANTHER" id="PTHR46034">
    <property type="match status" value="1"/>
</dbReference>
<sequence>MIEHKLCTGHGEGMILMFCSLYLILTFFFWGNLEGSLRLIIDVVIDGSREESEGLPGQHFSYVKNIDPGLPLFLFNYSDRKLYGIYEAASSGQMNINPYGWTSDGAQRTPYPAQVQIRVRLQCQPLREEQFKPIIADNYYNHNQFWFELDHVQTSKLMSLSASLAVSPGTSVLTQKIEKWGNISQPGPLPKSRVQDEGDNLPASEIDYTDNSSTKSDSTHLASSDVDNQGGKDQFDVTAVEQEEKELILKKLQELALRSEPQASSLRDGTEDSPPMHDMHLEEKASAEEQMGSKEKNDDNPCTFCQPTISQLVQGMEELKAFRTQQTLKMGLLEQKLIEVCYANWKKKVDMKVNISTEAKLEMLKLEALWCCCFLEEGFSLADDIPKTICMHCCSIIRVLKTDQDLNMWLDCLISTILYGLHHRFASVSVMLNIQIQLEAEEQIQQLKDRCMMLESMSNPSKEDIDETDNNLFEEEQLDPSDAMYLMGGYDGESWLSTFSLYFPSQDAMKSLRPMSSVRSYASVVQFHEELYVFGGGNGQLWYDTVESYNPANDQWTPRPSLTRKKGSLAGATLNEKIFAIGGGNGVECFADVEMLVIDIGKWIPTRSMLQKRFALAAVELNGVIYAAGGFDGSDYSKTAERFDPREHSWSRIASMNAKRGCHSLVVLNEKLYALGGYDGSTMVSSTEIFDPRLDSWIPGEPMNKPRGYAAAATVKESIHVIGGLESDENIIDTVEHFKQGQGWQEKNSRAIKKRCFLSAIAL</sequence>
<dbReference type="OrthoDB" id="45365at2759"/>
<dbReference type="AlphaFoldDB" id="A0A835JDL5"/>
<dbReference type="Pfam" id="PF10539">
    <property type="entry name" value="Dev_Cell_Death"/>
    <property type="match status" value="1"/>
</dbReference>
<name>A0A835JDL5_9ROSI</name>
<dbReference type="Pfam" id="PF01344">
    <property type="entry name" value="Kelch_1"/>
    <property type="match status" value="4"/>
</dbReference>
<keyword evidence="2" id="KW-1133">Transmembrane helix</keyword>
<dbReference type="GO" id="GO:0034976">
    <property type="term" value="P:response to endoplasmic reticulum stress"/>
    <property type="evidence" value="ECO:0007669"/>
    <property type="project" value="InterPro"/>
</dbReference>
<proteinExistence type="predicted"/>
<dbReference type="EMBL" id="JADGMS010000016">
    <property type="protein sequence ID" value="KAF9665305.1"/>
    <property type="molecule type" value="Genomic_DNA"/>
</dbReference>
<keyword evidence="5" id="KW-1185">Reference proteome</keyword>
<evidence type="ECO:0000256" key="2">
    <source>
        <dbReference type="SAM" id="Phobius"/>
    </source>
</evidence>
<dbReference type="SUPFAM" id="SSF117281">
    <property type="entry name" value="Kelch motif"/>
    <property type="match status" value="1"/>
</dbReference>
<gene>
    <name evidence="4" type="ORF">SADUNF_Sadunf16G0108900</name>
</gene>
<protein>
    <recommendedName>
        <fullName evidence="3">DCD domain-containing protein</fullName>
    </recommendedName>
</protein>
<feature type="transmembrane region" description="Helical" evidence="2">
    <location>
        <begin position="12"/>
        <end position="31"/>
    </location>
</feature>
<feature type="region of interest" description="Disordered" evidence="1">
    <location>
        <begin position="181"/>
        <end position="232"/>
    </location>
</feature>
<dbReference type="PANTHER" id="PTHR46034:SF7">
    <property type="entry name" value="INFLUENZA VIRUS NS1A-BINDING PROTEIN"/>
    <property type="match status" value="1"/>
</dbReference>
<feature type="domain" description="DCD" evidence="3">
    <location>
        <begin position="31"/>
        <end position="163"/>
    </location>
</feature>
<dbReference type="InterPro" id="IPR044832">
    <property type="entry name" value="NRP-like"/>
</dbReference>
<dbReference type="InterPro" id="IPR006652">
    <property type="entry name" value="Kelch_1"/>
</dbReference>
<evidence type="ECO:0000313" key="5">
    <source>
        <dbReference type="Proteomes" id="UP000657918"/>
    </source>
</evidence>
<organism evidence="4 5">
    <name type="scientific">Salix dunnii</name>
    <dbReference type="NCBI Taxonomy" id="1413687"/>
    <lineage>
        <taxon>Eukaryota</taxon>
        <taxon>Viridiplantae</taxon>
        <taxon>Streptophyta</taxon>
        <taxon>Embryophyta</taxon>
        <taxon>Tracheophyta</taxon>
        <taxon>Spermatophyta</taxon>
        <taxon>Magnoliopsida</taxon>
        <taxon>eudicotyledons</taxon>
        <taxon>Gunneridae</taxon>
        <taxon>Pentapetalae</taxon>
        <taxon>rosids</taxon>
        <taxon>fabids</taxon>
        <taxon>Malpighiales</taxon>
        <taxon>Salicaceae</taxon>
        <taxon>Saliceae</taxon>
        <taxon>Salix</taxon>
    </lineage>
</organism>
<evidence type="ECO:0000256" key="1">
    <source>
        <dbReference type="SAM" id="MobiDB-lite"/>
    </source>
</evidence>
<comment type="caution">
    <text evidence="4">The sequence shown here is derived from an EMBL/GenBank/DDBJ whole genome shotgun (WGS) entry which is preliminary data.</text>
</comment>
<dbReference type="Gene3D" id="2.120.10.80">
    <property type="entry name" value="Kelch-type beta propeller"/>
    <property type="match status" value="1"/>
</dbReference>
<dbReference type="InterPro" id="IPR015915">
    <property type="entry name" value="Kelch-typ_b-propeller"/>
</dbReference>
<dbReference type="Proteomes" id="UP000657918">
    <property type="component" value="Chromosome 16"/>
</dbReference>
<keyword evidence="2" id="KW-0472">Membrane</keyword>
<dbReference type="SMART" id="SM00612">
    <property type="entry name" value="Kelch"/>
    <property type="match status" value="5"/>
</dbReference>
<evidence type="ECO:0000313" key="4">
    <source>
        <dbReference type="EMBL" id="KAF9665305.1"/>
    </source>
</evidence>